<dbReference type="AlphaFoldDB" id="A0A2D2AYL2"/>
<dbReference type="GO" id="GO:0046872">
    <property type="term" value="F:metal ion binding"/>
    <property type="evidence" value="ECO:0007669"/>
    <property type="project" value="UniProtKB-KW"/>
</dbReference>
<sequence length="280" mass="31013">MIDTRLHIEALPGCGAVVRNVDLTQTGDGEIDQIRQALFDHGMLVFRGQSLTPEQHIALAERIAPIDVNRFFPADPAYPVIAKVEKTAEQTTNIGGGWHTDHSYDREPAMGSILVARDLPPSGGDTLFADLYAAWATLPDDLRAKVRDLRAVHASDHVFGETGAYAGTDRKELAKGGVETPETVHPVVIRHPGSGKPVLYVNPGFTMRFEGMTREESLPLLMKLFAHAIDQSRVYTLRWEPGDVAMWDNRATWHFAKNDYHGHYRLMHRITLGGCALEAA</sequence>
<dbReference type="Proteomes" id="UP000228945">
    <property type="component" value="Chromosome"/>
</dbReference>
<evidence type="ECO:0000256" key="3">
    <source>
        <dbReference type="ARBA" id="ARBA00022964"/>
    </source>
</evidence>
<evidence type="ECO:0000313" key="7">
    <source>
        <dbReference type="EMBL" id="ATQ43100.1"/>
    </source>
</evidence>
<evidence type="ECO:0000313" key="8">
    <source>
        <dbReference type="Proteomes" id="UP000228945"/>
    </source>
</evidence>
<dbReference type="Gene3D" id="3.60.130.10">
    <property type="entry name" value="Clavaminate synthase-like"/>
    <property type="match status" value="1"/>
</dbReference>
<dbReference type="InterPro" id="IPR051323">
    <property type="entry name" value="AtsK-like"/>
</dbReference>
<dbReference type="InterPro" id="IPR003819">
    <property type="entry name" value="TauD/TfdA-like"/>
</dbReference>
<reference evidence="7 8" key="1">
    <citation type="submission" date="2017-10" db="EMBL/GenBank/DDBJ databases">
        <title>Genome sequence of Caulobacter mirabilis FWC38.</title>
        <authorList>
            <person name="Fiebig A."/>
            <person name="Crosson S."/>
        </authorList>
    </citation>
    <scope>NUCLEOTIDE SEQUENCE [LARGE SCALE GENOMIC DNA]</scope>
    <source>
        <strain evidence="7 8">FWC 38</strain>
    </source>
</reference>
<name>A0A2D2AYL2_9CAUL</name>
<dbReference type="OrthoDB" id="7209371at2"/>
<gene>
    <name evidence="7" type="ORF">CSW64_12095</name>
</gene>
<dbReference type="SUPFAM" id="SSF51197">
    <property type="entry name" value="Clavaminate synthase-like"/>
    <property type="match status" value="1"/>
</dbReference>
<evidence type="ECO:0000256" key="1">
    <source>
        <dbReference type="ARBA" id="ARBA00005896"/>
    </source>
</evidence>
<keyword evidence="3 7" id="KW-0223">Dioxygenase</keyword>
<dbReference type="GO" id="GO:0005737">
    <property type="term" value="C:cytoplasm"/>
    <property type="evidence" value="ECO:0007669"/>
    <property type="project" value="TreeGrafter"/>
</dbReference>
<evidence type="ECO:0000256" key="5">
    <source>
        <dbReference type="ARBA" id="ARBA00023004"/>
    </source>
</evidence>
<evidence type="ECO:0000259" key="6">
    <source>
        <dbReference type="Pfam" id="PF02668"/>
    </source>
</evidence>
<evidence type="ECO:0000256" key="2">
    <source>
        <dbReference type="ARBA" id="ARBA00022723"/>
    </source>
</evidence>
<comment type="similarity">
    <text evidence="1">Belongs to the TfdA dioxygenase family.</text>
</comment>
<dbReference type="PANTHER" id="PTHR30468:SF1">
    <property type="entry name" value="ALPHA-KETOGLUTARATE-DEPENDENT SULFONATE DIOXYGENASE"/>
    <property type="match status" value="1"/>
</dbReference>
<keyword evidence="4" id="KW-0560">Oxidoreductase</keyword>
<proteinExistence type="inferred from homology"/>
<keyword evidence="2" id="KW-0479">Metal-binding</keyword>
<accession>A0A2D2AYL2</accession>
<protein>
    <submittedName>
        <fullName evidence="7">Taurine dioxygenase</fullName>
    </submittedName>
</protein>
<feature type="domain" description="TauD/TfdA-like" evidence="6">
    <location>
        <begin position="9"/>
        <end position="271"/>
    </location>
</feature>
<dbReference type="PANTHER" id="PTHR30468">
    <property type="entry name" value="ALPHA-KETOGLUTARATE-DEPENDENT SULFONATE DIOXYGENASE"/>
    <property type="match status" value="1"/>
</dbReference>
<dbReference type="RefSeq" id="WP_099622351.1">
    <property type="nucleotide sequence ID" value="NZ_CP024201.1"/>
</dbReference>
<organism evidence="7 8">
    <name type="scientific">Caulobacter mirabilis</name>
    <dbReference type="NCBI Taxonomy" id="69666"/>
    <lineage>
        <taxon>Bacteria</taxon>
        <taxon>Pseudomonadati</taxon>
        <taxon>Pseudomonadota</taxon>
        <taxon>Alphaproteobacteria</taxon>
        <taxon>Caulobacterales</taxon>
        <taxon>Caulobacteraceae</taxon>
        <taxon>Caulobacter</taxon>
    </lineage>
</organism>
<keyword evidence="8" id="KW-1185">Reference proteome</keyword>
<keyword evidence="5" id="KW-0408">Iron</keyword>
<dbReference type="InterPro" id="IPR042098">
    <property type="entry name" value="TauD-like_sf"/>
</dbReference>
<evidence type="ECO:0000256" key="4">
    <source>
        <dbReference type="ARBA" id="ARBA00023002"/>
    </source>
</evidence>
<dbReference type="KEGG" id="cmb:CSW64_12095"/>
<dbReference type="Pfam" id="PF02668">
    <property type="entry name" value="TauD"/>
    <property type="match status" value="1"/>
</dbReference>
<dbReference type="GO" id="GO:0016706">
    <property type="term" value="F:2-oxoglutarate-dependent dioxygenase activity"/>
    <property type="evidence" value="ECO:0007669"/>
    <property type="project" value="TreeGrafter"/>
</dbReference>
<dbReference type="EMBL" id="CP024201">
    <property type="protein sequence ID" value="ATQ43100.1"/>
    <property type="molecule type" value="Genomic_DNA"/>
</dbReference>